<proteinExistence type="predicted"/>
<organism evidence="1 2">
    <name type="scientific">Chitinivibrio alkaliphilus ACht1</name>
    <dbReference type="NCBI Taxonomy" id="1313304"/>
    <lineage>
        <taxon>Bacteria</taxon>
        <taxon>Pseudomonadati</taxon>
        <taxon>Fibrobacterota</taxon>
        <taxon>Chitinivibrionia</taxon>
        <taxon>Chitinivibrionales</taxon>
        <taxon>Chitinivibrionaceae</taxon>
        <taxon>Chitinivibrio</taxon>
    </lineage>
</organism>
<name>U7D985_9BACT</name>
<dbReference type="AlphaFoldDB" id="U7D985"/>
<evidence type="ECO:0000313" key="1">
    <source>
        <dbReference type="EMBL" id="ERP31657.1"/>
    </source>
</evidence>
<protein>
    <submittedName>
        <fullName evidence="1">Uncharacterized protein</fullName>
    </submittedName>
</protein>
<dbReference type="InterPro" id="IPR008979">
    <property type="entry name" value="Galactose-bd-like_sf"/>
</dbReference>
<dbReference type="Gene3D" id="2.60.120.260">
    <property type="entry name" value="Galactose-binding domain-like"/>
    <property type="match status" value="1"/>
</dbReference>
<dbReference type="EMBL" id="ASJR01000011">
    <property type="protein sequence ID" value="ERP31657.1"/>
    <property type="molecule type" value="Genomic_DNA"/>
</dbReference>
<dbReference type="Proteomes" id="UP000017148">
    <property type="component" value="Unassembled WGS sequence"/>
</dbReference>
<gene>
    <name evidence="1" type="ORF">CALK_1521</name>
</gene>
<dbReference type="PANTHER" id="PTHR36848:SF2">
    <property type="entry name" value="SECRETED PROTEIN"/>
    <property type="match status" value="1"/>
</dbReference>
<reference evidence="1 2" key="1">
    <citation type="journal article" date="2013" name="Environ. Microbiol.">
        <title>Genome analysis of Chitinivibrio alkaliphilus gen. nov., sp. nov., a novel extremely haloalkaliphilic anaerobic chitinolytic bacterium from the candidate phylum Termite Group 3.</title>
        <authorList>
            <person name="Sorokin D.Y."/>
            <person name="Gumerov V.M."/>
            <person name="Rakitin A.L."/>
            <person name="Beletsky A.V."/>
            <person name="Damste J.S."/>
            <person name="Muyzer G."/>
            <person name="Mardanov A.V."/>
            <person name="Ravin N.V."/>
        </authorList>
    </citation>
    <scope>NUCLEOTIDE SEQUENCE [LARGE SCALE GENOMIC DNA]</scope>
    <source>
        <strain evidence="1 2">ACht1</strain>
    </source>
</reference>
<dbReference type="PANTHER" id="PTHR36848">
    <property type="entry name" value="DNA-BINDING PROTEIN (PUTATIVE SECRETED PROTEIN)-RELATED"/>
    <property type="match status" value="1"/>
</dbReference>
<dbReference type="STRING" id="1313304.CALK_1521"/>
<accession>U7D985</accession>
<dbReference type="InterPro" id="IPR053161">
    <property type="entry name" value="Ulvan_degrading_GH"/>
</dbReference>
<evidence type="ECO:0000313" key="2">
    <source>
        <dbReference type="Proteomes" id="UP000017148"/>
    </source>
</evidence>
<sequence length="1002" mass="114063">MKGIAEYIKDRGHDSTIWALWAWNGVITEEEIRLQLGKLGETGVDGVIIRPSSDMFPLYLSDEFWKLFDVLLSIARERGVSVMLGDDFSRPGESPFLADVSGKQHLRAARLAVEEEHNLEEGDTFNFTPSPVRKQYVVAVQRNKRKIYLSDAQTLFDGEGSEHVEWAVPEGHWKVVVFEVTYDASCDGEYLPNFFSMKAGQTYVNVVLDEFAQRYLPTYEDVFRGVFCEVPALLPSKAGVPWDDDLLISKYRSRYKRNLIETMPALFYEVADNEIKYRPHVYSFLQDTLYDRFPAVVDKWVKQNSLSLWVAGPEGDRAGGSQYLPDLFSHPKGDFDVIGTCRRGSRRVNDISLLSLLARARMENKPVFSILGRSVRMDGASIGELKQEALFFAVNGVSHIIIDGIKFNRNYRYEEVSPQVLSFGSPDFFTMKDLVTLTRSNLNFSAQCERYGDSVAVVFPSSSIMSDYNPDSPTAIKTAYRNIMESIACLQELGINFEVVDEQMLLDCEITKDGVLLHKDDEYSSITGVIFPYARLINNSFFVKVEQMSKKKIALFFVDAPPEGSFDDGHSPSFIKRVHKLVRAKTKRVDYGSCEKLREMFAEDSFRGEIKTKGITNPAVLWKKNVEINGVDGYWLFNAGTEDSTLRLFPYENTEDDENGDRYIAYDITTGNTLRIDLESHNRDLFTLFPGQSLFMSYDEESREETPITNKYRIKLKEDRWKFDTDSLNSFPLSRWSSKIGINRNAGSLTYYSEGHFVSHEFGYEAYLVFLDSIPHDKGTLNKRFRVSLNGRELLPMKKRIPEQDGKAAFFDDSSTLLIYDMSEAVVKGNNRVLILSNGEPDLPDPVKYPPFVAVDNPVDKSGKVWTVIGKRKNDVYEWGGFGYPFLLGTGVYSMTFEVPNLFESIYLNFTKLSGSAEVILNGVSYGVLQWSPYRLNITEQIKLKERNELVVKVQNTLDVINHLSAEKSGILGPVYLDIYGDKSSEKSLEEDEEVVRDDFDE</sequence>
<comment type="caution">
    <text evidence="1">The sequence shown here is derived from an EMBL/GenBank/DDBJ whole genome shotgun (WGS) entry which is preliminary data.</text>
</comment>
<dbReference type="eggNOG" id="COG3250">
    <property type="taxonomic scope" value="Bacteria"/>
</dbReference>
<keyword evidence="2" id="KW-1185">Reference proteome</keyword>
<dbReference type="SUPFAM" id="SSF49785">
    <property type="entry name" value="Galactose-binding domain-like"/>
    <property type="match status" value="1"/>
</dbReference>
<dbReference type="OrthoDB" id="9761519at2"/>
<dbReference type="RefSeq" id="WP_022636976.1">
    <property type="nucleotide sequence ID" value="NZ_ASJR01000011.1"/>
</dbReference>